<protein>
    <recommendedName>
        <fullName evidence="9">HSF-type DNA-binding domain-containing protein</fullName>
    </recommendedName>
</protein>
<comment type="similarity">
    <text evidence="2 7">Belongs to the HSF family.</text>
</comment>
<evidence type="ECO:0000256" key="1">
    <source>
        <dbReference type="ARBA" id="ARBA00004123"/>
    </source>
</evidence>
<feature type="domain" description="HSF-type DNA-binding" evidence="9">
    <location>
        <begin position="243"/>
        <end position="351"/>
    </location>
</feature>
<keyword evidence="4" id="KW-0238">DNA-binding</keyword>
<feature type="compositionally biased region" description="Basic and acidic residues" evidence="8">
    <location>
        <begin position="487"/>
        <end position="496"/>
    </location>
</feature>
<dbReference type="PRINTS" id="PR00056">
    <property type="entry name" value="HSFDOMAIN"/>
</dbReference>
<proteinExistence type="inferred from homology"/>
<evidence type="ECO:0000259" key="9">
    <source>
        <dbReference type="SMART" id="SM00415"/>
    </source>
</evidence>
<dbReference type="GO" id="GO:0043565">
    <property type="term" value="F:sequence-specific DNA binding"/>
    <property type="evidence" value="ECO:0007669"/>
    <property type="project" value="InterPro"/>
</dbReference>
<keyword evidence="11" id="KW-1185">Reference proteome</keyword>
<dbReference type="AlphaFoldDB" id="A0A9P6MAN1"/>
<dbReference type="GO" id="GO:0003700">
    <property type="term" value="F:DNA-binding transcription factor activity"/>
    <property type="evidence" value="ECO:0007669"/>
    <property type="project" value="InterPro"/>
</dbReference>
<organism evidence="10 11">
    <name type="scientific">Modicella reniformis</name>
    <dbReference type="NCBI Taxonomy" id="1440133"/>
    <lineage>
        <taxon>Eukaryota</taxon>
        <taxon>Fungi</taxon>
        <taxon>Fungi incertae sedis</taxon>
        <taxon>Mucoromycota</taxon>
        <taxon>Mortierellomycotina</taxon>
        <taxon>Mortierellomycetes</taxon>
        <taxon>Mortierellales</taxon>
        <taxon>Mortierellaceae</taxon>
        <taxon>Modicella</taxon>
    </lineage>
</organism>
<name>A0A9P6MAN1_9FUNG</name>
<dbReference type="Gene3D" id="1.10.10.10">
    <property type="entry name" value="Winged helix-like DNA-binding domain superfamily/Winged helix DNA-binding domain"/>
    <property type="match status" value="1"/>
</dbReference>
<dbReference type="SMART" id="SM00415">
    <property type="entry name" value="HSF"/>
    <property type="match status" value="1"/>
</dbReference>
<evidence type="ECO:0000256" key="5">
    <source>
        <dbReference type="ARBA" id="ARBA00023163"/>
    </source>
</evidence>
<feature type="region of interest" description="Disordered" evidence="8">
    <location>
        <begin position="97"/>
        <end position="222"/>
    </location>
</feature>
<dbReference type="GO" id="GO:0005634">
    <property type="term" value="C:nucleus"/>
    <property type="evidence" value="ECO:0007669"/>
    <property type="project" value="UniProtKB-SubCell"/>
</dbReference>
<evidence type="ECO:0000256" key="2">
    <source>
        <dbReference type="ARBA" id="ARBA00006403"/>
    </source>
</evidence>
<sequence length="559" mass="63755">MTVSTISQYDSATNSCSDLVKRHLHFNQDYDNNRALSDMHEHPCRPPMAKELGVDNDTISRPSNGNNNSQRGYRRSSSPNLNDRQQHLKLFNYSATKACSNSDNSNNNNNADNTRRYRSTSPNRGHYWSRDHGADESNIYSTSARPSHDNFEGRFRREDQDGDASSTKNEANDEKCSSPRSNSQTGEEGDLQNDMMSDDDQLEDDESEENEDNPGNKDEGTIAINQDGFQSVHFSAGGKPVKVRSMFVDKLFRMVEDSSIQNLISWAKEGDMFYVHNCIKLSDTVLPKFFKHNNWQSFVRQLNMYGFHKIYRYDREESNMNRKNPETQRWQFYHPHFQRDYSHLRKNIKRKSARSMNTAPATSRVVFEHGKGYFLQRNDRSRSNSGEGSHTQALAHIHNQSRGPEVRPTPPTSSPNHQHQMASISPQLQRQTSPMMSSGTGSGHPLLTHGPEQRDRDNRSQVPYPYQQSDATRPGPYRQQSYPNTHTTDRPFDTNTHEPSSTSHDGSFARPPHPSSPFIPASSEAHGYRSNKLHPTGNMYPGSEAGREAHHGAYAEWRV</sequence>
<reference evidence="10" key="1">
    <citation type="journal article" date="2020" name="Fungal Divers.">
        <title>Resolving the Mortierellaceae phylogeny through synthesis of multi-gene phylogenetics and phylogenomics.</title>
        <authorList>
            <person name="Vandepol N."/>
            <person name="Liber J."/>
            <person name="Desiro A."/>
            <person name="Na H."/>
            <person name="Kennedy M."/>
            <person name="Barry K."/>
            <person name="Grigoriev I.V."/>
            <person name="Miller A.N."/>
            <person name="O'Donnell K."/>
            <person name="Stajich J.E."/>
            <person name="Bonito G."/>
        </authorList>
    </citation>
    <scope>NUCLEOTIDE SEQUENCE</scope>
    <source>
        <strain evidence="10">MES-2147</strain>
    </source>
</reference>
<comment type="caution">
    <text evidence="10">The sequence shown here is derived from an EMBL/GenBank/DDBJ whole genome shotgun (WGS) entry which is preliminary data.</text>
</comment>
<dbReference type="OrthoDB" id="60033at2759"/>
<dbReference type="PANTHER" id="PTHR10015:SF427">
    <property type="entry name" value="HEAT SHOCK FACTOR PROTEIN"/>
    <property type="match status" value="1"/>
</dbReference>
<feature type="compositionally biased region" description="Acidic residues" evidence="8">
    <location>
        <begin position="187"/>
        <end position="212"/>
    </location>
</feature>
<feature type="compositionally biased region" description="Polar residues" evidence="8">
    <location>
        <begin position="57"/>
        <end position="82"/>
    </location>
</feature>
<feature type="compositionally biased region" description="Polar residues" evidence="8">
    <location>
        <begin position="414"/>
        <end position="431"/>
    </location>
</feature>
<feature type="compositionally biased region" description="Basic and acidic residues" evidence="8">
    <location>
        <begin position="545"/>
        <end position="559"/>
    </location>
</feature>
<accession>A0A9P6MAN1</accession>
<gene>
    <name evidence="10" type="ORF">BGZ65_010827</name>
</gene>
<keyword evidence="3" id="KW-0805">Transcription regulation</keyword>
<dbReference type="FunFam" id="1.10.10.10:FF:000027">
    <property type="entry name" value="Heat shock transcription factor 1"/>
    <property type="match status" value="1"/>
</dbReference>
<keyword evidence="5" id="KW-0804">Transcription</keyword>
<evidence type="ECO:0000256" key="3">
    <source>
        <dbReference type="ARBA" id="ARBA00023015"/>
    </source>
</evidence>
<dbReference type="SUPFAM" id="SSF46785">
    <property type="entry name" value="Winged helix' DNA-binding domain"/>
    <property type="match status" value="1"/>
</dbReference>
<feature type="region of interest" description="Disordered" evidence="8">
    <location>
        <begin position="37"/>
        <end position="82"/>
    </location>
</feature>
<evidence type="ECO:0000313" key="10">
    <source>
        <dbReference type="EMBL" id="KAF9985440.1"/>
    </source>
</evidence>
<evidence type="ECO:0000256" key="4">
    <source>
        <dbReference type="ARBA" id="ARBA00023125"/>
    </source>
</evidence>
<feature type="compositionally biased region" description="Basic and acidic residues" evidence="8">
    <location>
        <begin position="146"/>
        <end position="159"/>
    </location>
</feature>
<comment type="subcellular location">
    <subcellularLocation>
        <location evidence="1">Nucleus</location>
    </subcellularLocation>
</comment>
<dbReference type="EMBL" id="JAAAHW010003299">
    <property type="protein sequence ID" value="KAF9985440.1"/>
    <property type="molecule type" value="Genomic_DNA"/>
</dbReference>
<dbReference type="PANTHER" id="PTHR10015">
    <property type="entry name" value="HEAT SHOCK TRANSCRIPTION FACTOR"/>
    <property type="match status" value="1"/>
</dbReference>
<feature type="region of interest" description="Disordered" evidence="8">
    <location>
        <begin position="398"/>
        <end position="559"/>
    </location>
</feature>
<dbReference type="InterPro" id="IPR000232">
    <property type="entry name" value="HSF_DNA-bd"/>
</dbReference>
<keyword evidence="6" id="KW-0539">Nucleus</keyword>
<dbReference type="InterPro" id="IPR036388">
    <property type="entry name" value="WH-like_DNA-bd_sf"/>
</dbReference>
<dbReference type="Proteomes" id="UP000749646">
    <property type="component" value="Unassembled WGS sequence"/>
</dbReference>
<dbReference type="InterPro" id="IPR036390">
    <property type="entry name" value="WH_DNA-bd_sf"/>
</dbReference>
<evidence type="ECO:0000256" key="7">
    <source>
        <dbReference type="RuleBase" id="RU004020"/>
    </source>
</evidence>
<feature type="compositionally biased region" description="Low complexity" evidence="8">
    <location>
        <begin position="100"/>
        <end position="112"/>
    </location>
</feature>
<evidence type="ECO:0000313" key="11">
    <source>
        <dbReference type="Proteomes" id="UP000749646"/>
    </source>
</evidence>
<dbReference type="Pfam" id="PF00447">
    <property type="entry name" value="HSF_DNA-bind"/>
    <property type="match status" value="1"/>
</dbReference>
<evidence type="ECO:0000256" key="8">
    <source>
        <dbReference type="SAM" id="MobiDB-lite"/>
    </source>
</evidence>
<evidence type="ECO:0000256" key="6">
    <source>
        <dbReference type="ARBA" id="ARBA00023242"/>
    </source>
</evidence>